<proteinExistence type="predicted"/>
<evidence type="ECO:0000259" key="2">
    <source>
        <dbReference type="SMART" id="SM00235"/>
    </source>
</evidence>
<dbReference type="InterPro" id="IPR015943">
    <property type="entry name" value="WD40/YVTN_repeat-like_dom_sf"/>
</dbReference>
<dbReference type="SUPFAM" id="SSF50969">
    <property type="entry name" value="YVTN repeat-like/Quinoprotein amine dehydrogenase"/>
    <property type="match status" value="1"/>
</dbReference>
<dbReference type="SUPFAM" id="SSF55486">
    <property type="entry name" value="Metalloproteases ('zincins'), catalytic domain"/>
    <property type="match status" value="1"/>
</dbReference>
<dbReference type="InterPro" id="IPR011044">
    <property type="entry name" value="Quino_amine_DH_bsu"/>
</dbReference>
<dbReference type="Gene3D" id="3.40.390.10">
    <property type="entry name" value="Collagenase (Catalytic Domain)"/>
    <property type="match status" value="1"/>
</dbReference>
<feature type="chain" id="PRO_5007620145" description="Peptidase metallopeptidase domain-containing protein" evidence="1">
    <location>
        <begin position="22"/>
        <end position="572"/>
    </location>
</feature>
<dbReference type="OrthoDB" id="9008848at2"/>
<reference evidence="4" key="1">
    <citation type="submission" date="2016-01" db="EMBL/GenBank/DDBJ databases">
        <authorList>
            <person name="Peeters Charlotte."/>
        </authorList>
    </citation>
    <scope>NUCLEOTIDE SEQUENCE [LARGE SCALE GENOMIC DNA]</scope>
</reference>
<dbReference type="GO" id="GO:0008270">
    <property type="term" value="F:zinc ion binding"/>
    <property type="evidence" value="ECO:0007669"/>
    <property type="project" value="InterPro"/>
</dbReference>
<dbReference type="GO" id="GO:0008237">
    <property type="term" value="F:metallopeptidase activity"/>
    <property type="evidence" value="ECO:0007669"/>
    <property type="project" value="InterPro"/>
</dbReference>
<feature type="domain" description="Peptidase metallopeptidase" evidence="2">
    <location>
        <begin position="55"/>
        <end position="213"/>
    </location>
</feature>
<name>A0A158A5L9_9BURK</name>
<evidence type="ECO:0000256" key="1">
    <source>
        <dbReference type="SAM" id="SignalP"/>
    </source>
</evidence>
<accession>A0A158A5L9</accession>
<dbReference type="STRING" id="1777137.AWB76_01795"/>
<evidence type="ECO:0000313" key="4">
    <source>
        <dbReference type="Proteomes" id="UP000054624"/>
    </source>
</evidence>
<dbReference type="Proteomes" id="UP000054624">
    <property type="component" value="Unassembled WGS sequence"/>
</dbReference>
<keyword evidence="4" id="KW-1185">Reference proteome</keyword>
<dbReference type="InterPro" id="IPR006026">
    <property type="entry name" value="Peptidase_Metallo"/>
</dbReference>
<organism evidence="3 4">
    <name type="scientific">Caballeronia temeraria</name>
    <dbReference type="NCBI Taxonomy" id="1777137"/>
    <lineage>
        <taxon>Bacteria</taxon>
        <taxon>Pseudomonadati</taxon>
        <taxon>Pseudomonadota</taxon>
        <taxon>Betaproteobacteria</taxon>
        <taxon>Burkholderiales</taxon>
        <taxon>Burkholderiaceae</taxon>
        <taxon>Caballeronia</taxon>
    </lineage>
</organism>
<protein>
    <recommendedName>
        <fullName evidence="2">Peptidase metallopeptidase domain-containing protein</fullName>
    </recommendedName>
</protein>
<gene>
    <name evidence="3" type="ORF">AWB76_01795</name>
</gene>
<dbReference type="PROSITE" id="PS51257">
    <property type="entry name" value="PROKAR_LIPOPROTEIN"/>
    <property type="match status" value="1"/>
</dbReference>
<keyword evidence="1" id="KW-0732">Signal</keyword>
<sequence length="572" mass="61993">MRRIRGWVSAICLGLLLTACGGGDNGGSGVTATAKSAEETSSAQDKATVKGYALSTAIWKQIPIGVCWDMSSADFAQYSTQRNWTRQAVLDSWEENSGVEFTGWQQCTNDPNYYGIRITVEDIAGSGPHTMGLGAALNNKVGGMALNFTFKNWSTAGCVGREEYCIRNVAAHEFGHALGFAHEQNRADTPSSCKEPTQGTNGDTMIGAWDLASIMNYCNPEWNGNGKLSATDIVMAQKYYGVRKVKETVYVLSNGSGNVKMTAYDFPTLAVKATFSDMLPSDFKTVESLFSSVDGRRVYLTMWSSTGGTRLVTIDTATNSIMSVADIPGVMGYGDQVQPALDGRHVYTTQLTKVNVFDTDSGKLTRTFDLPTNSYARRIATAKNDLGGIYVLGFTYNNPAPAEQEIFRIDIATGAITKRYPSGTPQDYRLYQLAVTPDAKKAYVVSAGALKEVDLISGNTRALTDVPEKTPQFLTAISNTQILFSDDNYTNPNPIIVYDVNTRKKTTAFDTAVLLQQVQYESKTGSIFHARGTSGSVNQLQPRGDGTYKNVDLGLYAAGVQGGIAPFVYVSR</sequence>
<dbReference type="SMART" id="SM00235">
    <property type="entry name" value="ZnMc"/>
    <property type="match status" value="1"/>
</dbReference>
<dbReference type="AlphaFoldDB" id="A0A158A5L9"/>
<dbReference type="InterPro" id="IPR024079">
    <property type="entry name" value="MetalloPept_cat_dom_sf"/>
</dbReference>
<feature type="signal peptide" evidence="1">
    <location>
        <begin position="1"/>
        <end position="21"/>
    </location>
</feature>
<evidence type="ECO:0000313" key="3">
    <source>
        <dbReference type="EMBL" id="SAK53009.1"/>
    </source>
</evidence>
<dbReference type="EMBL" id="FCOI02000004">
    <property type="protein sequence ID" value="SAK53009.1"/>
    <property type="molecule type" value="Genomic_DNA"/>
</dbReference>
<dbReference type="GO" id="GO:0006508">
    <property type="term" value="P:proteolysis"/>
    <property type="evidence" value="ECO:0007669"/>
    <property type="project" value="InterPro"/>
</dbReference>
<dbReference type="Gene3D" id="2.130.10.10">
    <property type="entry name" value="YVTN repeat-like/Quinoprotein amine dehydrogenase"/>
    <property type="match status" value="1"/>
</dbReference>